<dbReference type="EMBL" id="JQCF01000003">
    <property type="protein sequence ID" value="KRO00412.1"/>
    <property type="molecule type" value="Genomic_DNA"/>
</dbReference>
<dbReference type="InterPro" id="IPR007737">
    <property type="entry name" value="Mga_HTH"/>
</dbReference>
<dbReference type="RefSeq" id="WP_057879989.1">
    <property type="nucleotide sequence ID" value="NZ_JQCF01000003.1"/>
</dbReference>
<organism evidence="2 3">
    <name type="scientific">Companilactobacillus kimchiensis</name>
    <dbReference type="NCBI Taxonomy" id="993692"/>
    <lineage>
        <taxon>Bacteria</taxon>
        <taxon>Bacillati</taxon>
        <taxon>Bacillota</taxon>
        <taxon>Bacilli</taxon>
        <taxon>Lactobacillales</taxon>
        <taxon>Lactobacillaceae</taxon>
        <taxon>Companilactobacillus</taxon>
    </lineage>
</organism>
<evidence type="ECO:0000259" key="1">
    <source>
        <dbReference type="Pfam" id="PF05043"/>
    </source>
</evidence>
<dbReference type="Proteomes" id="UP000051006">
    <property type="component" value="Unassembled WGS sequence"/>
</dbReference>
<dbReference type="InterPro" id="IPR036388">
    <property type="entry name" value="WH-like_DNA-bd_sf"/>
</dbReference>
<protein>
    <submittedName>
        <fullName evidence="2">Transcriptional regulator</fullName>
    </submittedName>
</protein>
<dbReference type="PATRIC" id="fig|993692.3.peg.1536"/>
<dbReference type="Gene3D" id="1.10.10.10">
    <property type="entry name" value="Winged helix-like DNA-binding domain superfamily/Winged helix DNA-binding domain"/>
    <property type="match status" value="1"/>
</dbReference>
<reference evidence="2 3" key="1">
    <citation type="journal article" date="2015" name="Genome Announc.">
        <title>Expanding the biotechnology potential of lactobacilli through comparative genomics of 213 strains and associated genera.</title>
        <authorList>
            <person name="Sun Z."/>
            <person name="Harris H.M."/>
            <person name="McCann A."/>
            <person name="Guo C."/>
            <person name="Argimon S."/>
            <person name="Zhang W."/>
            <person name="Yang X."/>
            <person name="Jeffery I.B."/>
            <person name="Cooney J.C."/>
            <person name="Kagawa T.F."/>
            <person name="Liu W."/>
            <person name="Song Y."/>
            <person name="Salvetti E."/>
            <person name="Wrobel A."/>
            <person name="Rasinkangas P."/>
            <person name="Parkhill J."/>
            <person name="Rea M.C."/>
            <person name="O'Sullivan O."/>
            <person name="Ritari J."/>
            <person name="Douillard F.P."/>
            <person name="Paul Ross R."/>
            <person name="Yang R."/>
            <person name="Briner A.E."/>
            <person name="Felis G.E."/>
            <person name="de Vos W.M."/>
            <person name="Barrangou R."/>
            <person name="Klaenhammer T.R."/>
            <person name="Caufield P.W."/>
            <person name="Cui Y."/>
            <person name="Zhang H."/>
            <person name="O'Toole P.W."/>
        </authorList>
    </citation>
    <scope>NUCLEOTIDE SEQUENCE [LARGE SCALE GENOMIC DNA]</scope>
    <source>
        <strain evidence="2 3">DSM 24716</strain>
    </source>
</reference>
<evidence type="ECO:0000313" key="3">
    <source>
        <dbReference type="Proteomes" id="UP000051006"/>
    </source>
</evidence>
<dbReference type="Pfam" id="PF05043">
    <property type="entry name" value="Mga"/>
    <property type="match status" value="1"/>
</dbReference>
<keyword evidence="3" id="KW-1185">Reference proteome</keyword>
<comment type="caution">
    <text evidence="2">The sequence shown here is derived from an EMBL/GenBank/DDBJ whole genome shotgun (WGS) entry which is preliminary data.</text>
</comment>
<sequence length="504" mass="59054">MLEQIFLVKQDVEKYRMLTVIKSLPPREVNLSNISSRLQFTYQKTYNIFQALLEDLADVAPDIDPSDTKIESINFSKISIDTYRLYLVKNSVVFQAFNYGLTSANPSFESFSNDHFTSKSTLNRRMSKFRAFLKNFGLKISNSTLEIKGNEKNIRWMAYYVYWYTYHGQEWPFGLIQENSIDQIIARSGITFDNLIVHFQLKYFLAISRIRLIKRNYIDDLPYYSVVFGDQMLGGDLLTHEDYPIVPVDALDSENKLINLFSKTAFQPSDTAFEQPINANARINPKFYALVYHFIDFLKEHYHDDMTVYHDQKTLKHIMTYVTRDIVFYYIMAPYSIMHLDTMYSNDEERTYTDLYKDIYKFFSNVDQNEFPGVYNAAELISRNLFQVLPSYISTIRQEDIINVKVLIDPGNQAAEVVLRNIKTLGFVNVVPSVIYKNVDVLITSLDVLPLDIEQKKYPENLKVIPWDISSTRPDYIWLLVPLNQVYVKKMKRKIDSNKKKKAL</sequence>
<proteinExistence type="predicted"/>
<dbReference type="STRING" id="993692.IV57_GL001516"/>
<accession>A0A0R2LJT6</accession>
<dbReference type="OrthoDB" id="2188960at2"/>
<name>A0A0R2LJT6_9LACO</name>
<dbReference type="AlphaFoldDB" id="A0A0R2LJT6"/>
<evidence type="ECO:0000313" key="2">
    <source>
        <dbReference type="EMBL" id="KRO00412.1"/>
    </source>
</evidence>
<feature type="domain" description="Mga helix-turn-helix" evidence="1">
    <location>
        <begin position="79"/>
        <end position="159"/>
    </location>
</feature>
<gene>
    <name evidence="2" type="ORF">IV57_GL001516</name>
</gene>